<feature type="region of interest" description="Disordered" evidence="2">
    <location>
        <begin position="241"/>
        <end position="326"/>
    </location>
</feature>
<feature type="domain" description="DUF5667" evidence="4">
    <location>
        <begin position="34"/>
        <end position="151"/>
    </location>
</feature>
<feature type="chain" id="PRO_5037932817" description="DUF5667 domain-containing protein" evidence="3">
    <location>
        <begin position="24"/>
        <end position="326"/>
    </location>
</feature>
<evidence type="ECO:0000256" key="3">
    <source>
        <dbReference type="SAM" id="SignalP"/>
    </source>
</evidence>
<evidence type="ECO:0000259" key="4">
    <source>
        <dbReference type="Pfam" id="PF18915"/>
    </source>
</evidence>
<dbReference type="AlphaFoldDB" id="A0A923E8D8"/>
<dbReference type="Proteomes" id="UP000563151">
    <property type="component" value="Unassembled WGS sequence"/>
</dbReference>
<organism evidence="5 6">
    <name type="scientific">Clostridium tetanomorphum</name>
    <dbReference type="NCBI Taxonomy" id="1553"/>
    <lineage>
        <taxon>Bacteria</taxon>
        <taxon>Bacillati</taxon>
        <taxon>Bacillota</taxon>
        <taxon>Clostridia</taxon>
        <taxon>Eubacteriales</taxon>
        <taxon>Clostridiaceae</taxon>
        <taxon>Clostridium</taxon>
    </lineage>
</organism>
<gene>
    <name evidence="5" type="ORF">HGG79_11405</name>
</gene>
<dbReference type="Pfam" id="PF18915">
    <property type="entry name" value="DUF5667"/>
    <property type="match status" value="1"/>
</dbReference>
<feature type="coiled-coil region" evidence="1">
    <location>
        <begin position="93"/>
        <end position="137"/>
    </location>
</feature>
<evidence type="ECO:0000313" key="5">
    <source>
        <dbReference type="EMBL" id="MBC2398370.1"/>
    </source>
</evidence>
<feature type="compositionally biased region" description="Basic and acidic residues" evidence="2">
    <location>
        <begin position="270"/>
        <end position="283"/>
    </location>
</feature>
<feature type="coiled-coil region" evidence="1">
    <location>
        <begin position="181"/>
        <end position="227"/>
    </location>
</feature>
<feature type="compositionally biased region" description="Basic and acidic residues" evidence="2">
    <location>
        <begin position="317"/>
        <end position="326"/>
    </location>
</feature>
<keyword evidence="6" id="KW-1185">Reference proteome</keyword>
<evidence type="ECO:0000256" key="2">
    <source>
        <dbReference type="SAM" id="MobiDB-lite"/>
    </source>
</evidence>
<comment type="caution">
    <text evidence="5">The sequence shown here is derived from an EMBL/GenBank/DDBJ whole genome shotgun (WGS) entry which is preliminary data.</text>
</comment>
<sequence>MKKIATILTITALTLNLGGTVLAADETSFQTNAGITPDSIFYPIDQAIDNLKLNFTNSEEGKIELLSEIAEERLGESEILSEKGKDELASKPLEEFNDKLTEATDSLNNAINNNEKSVEENTKLEDLQDKINLKQKNSIEVLKKIQAKLGENAKETINKVIEMQTAKKEAVDAMIKQRHVFNDVKKEVNLLKVELKKAEKSKNEEAIETLQTELKEKQAQFEIEKGKLEVAIKNKKDVTKKMKEEIKNNNHNNKNKTVEKDTNINDDIDKESSKTNVEDKTEIELENEQTSIDENNVSEKDTKKIHKENIKNNSNKSGKDKNTKNK</sequence>
<evidence type="ECO:0000256" key="1">
    <source>
        <dbReference type="SAM" id="Coils"/>
    </source>
</evidence>
<feature type="signal peptide" evidence="3">
    <location>
        <begin position="1"/>
        <end position="23"/>
    </location>
</feature>
<reference evidence="5 6" key="1">
    <citation type="submission" date="2020-04" db="EMBL/GenBank/DDBJ databases">
        <title>Genomic insights into acetone-butanol-ethanol (ABE) fermentation by sequencing solventogenic clostridia strains.</title>
        <authorList>
            <person name="Brown S."/>
        </authorList>
    </citation>
    <scope>NUCLEOTIDE SEQUENCE [LARGE SCALE GENOMIC DNA]</scope>
    <source>
        <strain evidence="5 6">DJ011</strain>
    </source>
</reference>
<keyword evidence="1" id="KW-0175">Coiled coil</keyword>
<accession>A0A923E8D8</accession>
<dbReference type="EMBL" id="JAAZWO010000013">
    <property type="protein sequence ID" value="MBC2398370.1"/>
    <property type="molecule type" value="Genomic_DNA"/>
</dbReference>
<feature type="compositionally biased region" description="Basic and acidic residues" evidence="2">
    <location>
        <begin position="297"/>
        <end position="310"/>
    </location>
</feature>
<proteinExistence type="predicted"/>
<protein>
    <recommendedName>
        <fullName evidence="4">DUF5667 domain-containing protein</fullName>
    </recommendedName>
</protein>
<dbReference type="InterPro" id="IPR043725">
    <property type="entry name" value="DUF5667"/>
</dbReference>
<name>A0A923E8D8_CLOTT</name>
<dbReference type="RefSeq" id="WP_035145530.1">
    <property type="nucleotide sequence ID" value="NZ_JAAZWO010000013.1"/>
</dbReference>
<evidence type="ECO:0000313" key="6">
    <source>
        <dbReference type="Proteomes" id="UP000563151"/>
    </source>
</evidence>
<keyword evidence="3" id="KW-0732">Signal</keyword>